<name>Q1QJI1_NITHX</name>
<organism evidence="1 2">
    <name type="scientific">Nitrobacter hamburgensis (strain DSM 10229 / NCIMB 13809 / X14)</name>
    <dbReference type="NCBI Taxonomy" id="323097"/>
    <lineage>
        <taxon>Bacteria</taxon>
        <taxon>Pseudomonadati</taxon>
        <taxon>Pseudomonadota</taxon>
        <taxon>Alphaproteobacteria</taxon>
        <taxon>Hyphomicrobiales</taxon>
        <taxon>Nitrobacteraceae</taxon>
        <taxon>Nitrobacter</taxon>
    </lineage>
</organism>
<keyword evidence="2" id="KW-1185">Reference proteome</keyword>
<dbReference type="HOGENOM" id="CLU_1979184_0_0_5"/>
<evidence type="ECO:0000313" key="1">
    <source>
        <dbReference type="EMBL" id="ABE63616.1"/>
    </source>
</evidence>
<dbReference type="KEGG" id="nha:Nham_2848"/>
<dbReference type="Pfam" id="PF09669">
    <property type="entry name" value="Phage_pRha"/>
    <property type="match status" value="1"/>
</dbReference>
<protein>
    <submittedName>
        <fullName evidence="1">Uncharacterized protein</fullName>
    </submittedName>
</protein>
<reference evidence="1 2" key="1">
    <citation type="submission" date="2006-03" db="EMBL/GenBank/DDBJ databases">
        <title>Complete sequence of chromosome of Nitrobacter hamburgensis X14.</title>
        <authorList>
            <consortium name="US DOE Joint Genome Institute"/>
            <person name="Copeland A."/>
            <person name="Lucas S."/>
            <person name="Lapidus A."/>
            <person name="Barry K."/>
            <person name="Detter J.C."/>
            <person name="Glavina del Rio T."/>
            <person name="Hammon N."/>
            <person name="Israni S."/>
            <person name="Dalin E."/>
            <person name="Tice H."/>
            <person name="Pitluck S."/>
            <person name="Chain P."/>
            <person name="Malfatti S."/>
            <person name="Shin M."/>
            <person name="Vergez L."/>
            <person name="Schmutz J."/>
            <person name="Larimer F."/>
            <person name="Land M."/>
            <person name="Hauser L."/>
            <person name="Kyrpides N."/>
            <person name="Ivanova N."/>
            <person name="Ward B."/>
            <person name="Arp D."/>
            <person name="Klotz M."/>
            <person name="Stein L."/>
            <person name="O'Mullan G."/>
            <person name="Starkenburg S."/>
            <person name="Sayavedra L."/>
            <person name="Poret-Peterson A.T."/>
            <person name="Gentry M.E."/>
            <person name="Bruce D."/>
            <person name="Richardson P."/>
        </authorList>
    </citation>
    <scope>NUCLEOTIDE SEQUENCE [LARGE SCALE GENOMIC DNA]</scope>
    <source>
        <strain evidence="2">DSM 10229 / NCIMB 13809 / X14</strain>
    </source>
</reference>
<dbReference type="Proteomes" id="UP000001953">
    <property type="component" value="Chromosome"/>
</dbReference>
<dbReference type="EMBL" id="CP000319">
    <property type="protein sequence ID" value="ABE63616.1"/>
    <property type="molecule type" value="Genomic_DNA"/>
</dbReference>
<accession>Q1QJI1</accession>
<dbReference type="InterPro" id="IPR014054">
    <property type="entry name" value="Phage_regulatory_Rha"/>
</dbReference>
<dbReference type="eggNOG" id="COG3646">
    <property type="taxonomic scope" value="Bacteria"/>
</dbReference>
<evidence type="ECO:0000313" key="2">
    <source>
        <dbReference type="Proteomes" id="UP000001953"/>
    </source>
</evidence>
<dbReference type="AlphaFoldDB" id="Q1QJI1"/>
<proteinExistence type="predicted"/>
<gene>
    <name evidence="1" type="ordered locus">Nham_2848</name>
</gene>
<sequence length="126" mass="13941">MSPGSVKADPHALELGWSGAQWRLPTMENGMTALTTISHGDALTMSSLEIAGLTGKAHRIVMRDIRSILNALKIEPVGGETRFGSTYLDAKGQVRECFTLPKRERMDEIGSRPFHEWGMSRVLLNF</sequence>